<feature type="domain" description="Carbohydrate kinase FGGY N-terminal" evidence="10">
    <location>
        <begin position="3"/>
        <end position="275"/>
    </location>
</feature>
<dbReference type="Proteomes" id="UP000006867">
    <property type="component" value="Chromosome"/>
</dbReference>
<evidence type="ECO:0000259" key="10">
    <source>
        <dbReference type="Pfam" id="PF00370"/>
    </source>
</evidence>
<dbReference type="PIRSF" id="PIRSF000538">
    <property type="entry name" value="GlpK"/>
    <property type="match status" value="1"/>
</dbReference>
<dbReference type="Pfam" id="PF02782">
    <property type="entry name" value="FGGY_C"/>
    <property type="match status" value="1"/>
</dbReference>
<keyword evidence="3 7" id="KW-0418">Kinase</keyword>
<comment type="similarity">
    <text evidence="7 9">Belongs to the ribulokinase family.</text>
</comment>
<dbReference type="GO" id="GO:0008741">
    <property type="term" value="F:ribulokinase activity"/>
    <property type="evidence" value="ECO:0007669"/>
    <property type="project" value="UniProtKB-EC"/>
</dbReference>
<evidence type="ECO:0000256" key="2">
    <source>
        <dbReference type="ARBA" id="ARBA00022741"/>
    </source>
</evidence>
<dbReference type="InterPro" id="IPR018483">
    <property type="entry name" value="Carb_kinase_FGGY_CS"/>
</dbReference>
<keyword evidence="2 7" id="KW-0547">Nucleotide-binding</keyword>
<evidence type="ECO:0000256" key="7">
    <source>
        <dbReference type="HAMAP-Rule" id="MF_00520"/>
    </source>
</evidence>
<evidence type="ECO:0000256" key="8">
    <source>
        <dbReference type="NCBIfam" id="TIGR01234"/>
    </source>
</evidence>
<dbReference type="InterPro" id="IPR018484">
    <property type="entry name" value="FGGY_N"/>
</dbReference>
<keyword evidence="6 7" id="KW-0119">Carbohydrate metabolism</keyword>
<dbReference type="EMBL" id="CP002207">
    <property type="protein sequence ID" value="ADP33362.1"/>
    <property type="molecule type" value="Genomic_DNA"/>
</dbReference>
<dbReference type="InterPro" id="IPR018485">
    <property type="entry name" value="FGGY_C"/>
</dbReference>
<dbReference type="EC" id="2.7.1.16" evidence="7 8"/>
<dbReference type="NCBIfam" id="NF003154">
    <property type="entry name" value="PRK04123.1"/>
    <property type="match status" value="1"/>
</dbReference>
<evidence type="ECO:0000256" key="1">
    <source>
        <dbReference type="ARBA" id="ARBA00022679"/>
    </source>
</evidence>
<comment type="catalytic activity">
    <reaction evidence="7 9">
        <text>L-ribulose + ATP = L-ribulose 5-phosphate + ADP + H(+)</text>
        <dbReference type="Rhea" id="RHEA:22072"/>
        <dbReference type="ChEBI" id="CHEBI:15378"/>
        <dbReference type="ChEBI" id="CHEBI:16880"/>
        <dbReference type="ChEBI" id="CHEBI:30616"/>
        <dbReference type="ChEBI" id="CHEBI:58226"/>
        <dbReference type="ChEBI" id="CHEBI:456216"/>
        <dbReference type="EC" id="2.7.1.16"/>
    </reaction>
</comment>
<keyword evidence="1 7" id="KW-0808">Transferase</keyword>
<comment type="pathway">
    <text evidence="7 9">Carbohydrate degradation; L-arabinose degradation via L-ribulose; D-xylulose 5-phosphate from L-arabinose (bacterial route): step 2/3.</text>
</comment>
<keyword evidence="4 7" id="KW-0067">ATP-binding</keyword>
<proteinExistence type="inferred from homology"/>
<evidence type="ECO:0000256" key="3">
    <source>
        <dbReference type="ARBA" id="ARBA00022777"/>
    </source>
</evidence>
<dbReference type="PROSITE" id="PS00445">
    <property type="entry name" value="FGGY_KINASES_2"/>
    <property type="match status" value="1"/>
</dbReference>
<dbReference type="Pfam" id="PF00370">
    <property type="entry name" value="FGGY_N"/>
    <property type="match status" value="1"/>
</dbReference>
<dbReference type="NCBIfam" id="TIGR01234">
    <property type="entry name" value="L-ribulokinase"/>
    <property type="match status" value="1"/>
</dbReference>
<evidence type="ECO:0000313" key="12">
    <source>
        <dbReference type="EMBL" id="ADP33362.1"/>
    </source>
</evidence>
<evidence type="ECO:0000256" key="6">
    <source>
        <dbReference type="ARBA" id="ARBA00023277"/>
    </source>
</evidence>
<keyword evidence="5 7" id="KW-0054">Arabinose catabolism</keyword>
<sequence length="567" mass="62091">MTYTIGVDFGTLSGRAVLVNVKTGEELAAAVKEYKHGVIDTALPKTGEKLPRDWALQYPGDYLEVLETTIPSLLEQTGIQPEDVIGIGIDFTACTILPIDRYGEPLCMQPEFEAEPHSYVKLWKHHAAQKYADRLNAIAAENGEPFLQRYGGKISSEWMIPKIMQIAEEAPHIYHAADRIIEAADWIVYQLCGSLKRSNCTAGYKAIWSEKTGYPSAEFFNALHPLMKTITKDKLSGSVYSVGEKAGGLTEKMAQLTGLLPGTAVAVANVDAHVSVPAVGITEPKKMLMIMGTSTCHVLLGEKVNIVPGMCGVVDNGILPGYAGYEAGQSCVGDHFEWFVNHHVPEDYKKEAKEKHTGIHELLSQKADLQKPGESGLLALDWWNGNRSTLVDADLTGMLLGMTLLTKPEDIYRALVEATAYGTRMIIETFRENGVPIEELYAAGGIAEKNPFIMQIYADVTNMEIKLSGSPQAPALGSAIFGALAAGKENGGCESITEAAAHMGKLKDHFYKPNAEHAEIYDTLYAEYKELVQYFGKENHVMKRLKTLKNGHFASLAKRNQKGDDHA</sequence>
<dbReference type="PANTHER" id="PTHR43435:SF4">
    <property type="entry name" value="FGGY CARBOHYDRATE KINASE DOMAIN-CONTAINING PROTEIN"/>
    <property type="match status" value="1"/>
</dbReference>
<dbReference type="SUPFAM" id="SSF53067">
    <property type="entry name" value="Actin-like ATPase domain"/>
    <property type="match status" value="2"/>
</dbReference>
<accession>A0ABM5LZR1</accession>
<gene>
    <name evidence="7" type="primary">araB</name>
    <name evidence="12" type="ordered locus">BATR1942_12155</name>
</gene>
<dbReference type="CDD" id="cd07781">
    <property type="entry name" value="ASKHA_NBD_FGGY_L-RBK"/>
    <property type="match status" value="1"/>
</dbReference>
<evidence type="ECO:0000256" key="4">
    <source>
        <dbReference type="ARBA" id="ARBA00022840"/>
    </source>
</evidence>
<evidence type="ECO:0000256" key="5">
    <source>
        <dbReference type="ARBA" id="ARBA00022935"/>
    </source>
</evidence>
<protein>
    <recommendedName>
        <fullName evidence="7 8">Ribulokinase</fullName>
        <ecNumber evidence="7 8">2.7.1.16</ecNumber>
    </recommendedName>
</protein>
<dbReference type="RefSeq" id="WP_013390617.1">
    <property type="nucleotide sequence ID" value="NC_014639.1"/>
</dbReference>
<organism evidence="12 13">
    <name type="scientific">Bacillus atrophaeus (strain 1942)</name>
    <dbReference type="NCBI Taxonomy" id="720555"/>
    <lineage>
        <taxon>Bacteria</taxon>
        <taxon>Bacillati</taxon>
        <taxon>Bacillota</taxon>
        <taxon>Bacilli</taxon>
        <taxon>Bacillales</taxon>
        <taxon>Bacillaceae</taxon>
        <taxon>Bacillus</taxon>
    </lineage>
</organism>
<evidence type="ECO:0000256" key="9">
    <source>
        <dbReference type="RuleBase" id="RU003455"/>
    </source>
</evidence>
<evidence type="ECO:0000259" key="11">
    <source>
        <dbReference type="Pfam" id="PF02782"/>
    </source>
</evidence>
<dbReference type="PANTHER" id="PTHR43435">
    <property type="entry name" value="RIBULOKINASE"/>
    <property type="match status" value="1"/>
</dbReference>
<feature type="domain" description="Carbohydrate kinase FGGY C-terminal" evidence="11">
    <location>
        <begin position="288"/>
        <end position="486"/>
    </location>
</feature>
<keyword evidence="13" id="KW-1185">Reference proteome</keyword>
<dbReference type="InterPro" id="IPR043129">
    <property type="entry name" value="ATPase_NBD"/>
</dbReference>
<evidence type="ECO:0000313" key="13">
    <source>
        <dbReference type="Proteomes" id="UP000006867"/>
    </source>
</evidence>
<reference evidence="12 13" key="1">
    <citation type="journal article" date="2011" name="Front. Microbiol.">
        <title>Genomic signatures of strain selection and enhancement in Bacillus atrophaeus var. globigii, a historical biowarfare simulant.</title>
        <authorList>
            <person name="Gibbons H.S."/>
            <person name="Broomall S.M."/>
            <person name="McNew L.A."/>
            <person name="Daligault H."/>
            <person name="Chapman C."/>
            <person name="Bruce D."/>
            <person name="Karavis M."/>
            <person name="Krepps M."/>
            <person name="McGregor P.A."/>
            <person name="Hong C."/>
            <person name="Park K.H."/>
            <person name="Akmal A."/>
            <person name="Feldman A."/>
            <person name="Lin J.S."/>
            <person name="Chang W.E."/>
            <person name="Higgs B.W."/>
            <person name="Demirev P."/>
            <person name="Lindquist J."/>
            <person name="Liem A."/>
            <person name="Fochler E."/>
            <person name="Read T.D."/>
            <person name="Tapia R."/>
            <person name="Johnson S."/>
            <person name="Bishop-Lilly K.A."/>
            <person name="Detter C."/>
            <person name="Han C."/>
            <person name="Sozhamannan S."/>
            <person name="Rosenzweig C.N."/>
            <person name="Skowronski E.W."/>
        </authorList>
    </citation>
    <scope>NUCLEOTIDE SEQUENCE [LARGE SCALE GENOMIC DNA]</scope>
    <source>
        <strain evidence="12 13">1942</strain>
    </source>
</reference>
<dbReference type="Gene3D" id="3.30.420.40">
    <property type="match status" value="2"/>
</dbReference>
<dbReference type="HAMAP" id="MF_00520">
    <property type="entry name" value="Ribulokinase"/>
    <property type="match status" value="1"/>
</dbReference>
<dbReference type="InterPro" id="IPR000577">
    <property type="entry name" value="Carb_kinase_FGGY"/>
</dbReference>
<dbReference type="InterPro" id="IPR005929">
    <property type="entry name" value="Ribulokinase"/>
</dbReference>
<name>A0ABM5LZR1_BACA1</name>
<comment type="catalytic activity">
    <reaction evidence="7">
        <text>D-ribulose + ATP = D-ribulose 5-phosphate + ADP + H(+)</text>
        <dbReference type="Rhea" id="RHEA:17601"/>
        <dbReference type="ChEBI" id="CHEBI:15378"/>
        <dbReference type="ChEBI" id="CHEBI:17173"/>
        <dbReference type="ChEBI" id="CHEBI:30616"/>
        <dbReference type="ChEBI" id="CHEBI:58121"/>
        <dbReference type="ChEBI" id="CHEBI:456216"/>
        <dbReference type="EC" id="2.7.1.16"/>
    </reaction>
</comment>